<feature type="transmembrane region" description="Helical" evidence="1">
    <location>
        <begin position="150"/>
        <end position="168"/>
    </location>
</feature>
<sequence>MASSGFMHLLLFFLFAALASSASISNNVFELHGVTGRSLLQQKAACPVNFENQNYTIMTSQCKGPNYQARSCCGAFKQLACPFSEQLNDLKNDCASTLFSYINVYGKYPPGLFASLCREDQDGIDCEETLKKASQNTPQKNGATTGCSQSLMLMLMLAAGFLMLLFTLF</sequence>
<gene>
    <name evidence="4" type="ORF">RJ639_011267</name>
</gene>
<evidence type="ECO:0000259" key="3">
    <source>
        <dbReference type="Pfam" id="PF26578"/>
    </source>
</evidence>
<evidence type="ECO:0000256" key="2">
    <source>
        <dbReference type="SAM" id="SignalP"/>
    </source>
</evidence>
<dbReference type="EMBL" id="JAVXUP010001447">
    <property type="protein sequence ID" value="KAK3011551.1"/>
    <property type="molecule type" value="Genomic_DNA"/>
</dbReference>
<keyword evidence="1" id="KW-0812">Transmembrane</keyword>
<keyword evidence="1" id="KW-1133">Transmembrane helix</keyword>
<dbReference type="Pfam" id="PF26578">
    <property type="entry name" value="LLG1"/>
    <property type="match status" value="1"/>
</dbReference>
<dbReference type="InterPro" id="IPR058888">
    <property type="entry name" value="LLG1-like"/>
</dbReference>
<proteinExistence type="predicted"/>
<evidence type="ECO:0000313" key="5">
    <source>
        <dbReference type="Proteomes" id="UP001188597"/>
    </source>
</evidence>
<dbReference type="Proteomes" id="UP001188597">
    <property type="component" value="Unassembled WGS sequence"/>
</dbReference>
<evidence type="ECO:0000313" key="4">
    <source>
        <dbReference type="EMBL" id="KAK3011551.1"/>
    </source>
</evidence>
<dbReference type="PANTHER" id="PTHR31533:SF2">
    <property type="entry name" value="GPI-ANCHORED PROTEIN LLG1"/>
    <property type="match status" value="1"/>
</dbReference>
<feature type="signal peptide" evidence="2">
    <location>
        <begin position="1"/>
        <end position="21"/>
    </location>
</feature>
<keyword evidence="2" id="KW-0732">Signal</keyword>
<evidence type="ECO:0000256" key="1">
    <source>
        <dbReference type="SAM" id="Phobius"/>
    </source>
</evidence>
<reference evidence="4" key="1">
    <citation type="submission" date="2022-12" db="EMBL/GenBank/DDBJ databases">
        <title>Draft genome assemblies for two species of Escallonia (Escalloniales).</title>
        <authorList>
            <person name="Chanderbali A."/>
            <person name="Dervinis C."/>
            <person name="Anghel I."/>
            <person name="Soltis D."/>
            <person name="Soltis P."/>
            <person name="Zapata F."/>
        </authorList>
    </citation>
    <scope>NUCLEOTIDE SEQUENCE</scope>
    <source>
        <strain evidence="4">UCBG64.0493</strain>
        <tissue evidence="4">Leaf</tissue>
    </source>
</reference>
<feature type="domain" description="GPI-anchored protein LLG1-like" evidence="3">
    <location>
        <begin position="48"/>
        <end position="124"/>
    </location>
</feature>
<feature type="chain" id="PRO_5041690483" description="GPI-anchored protein LLG1-like domain-containing protein" evidence="2">
    <location>
        <begin position="22"/>
        <end position="169"/>
    </location>
</feature>
<dbReference type="InterPro" id="IPR039307">
    <property type="entry name" value="LORELEI-like"/>
</dbReference>
<keyword evidence="1" id="KW-0472">Membrane</keyword>
<protein>
    <recommendedName>
        <fullName evidence="3">GPI-anchored protein LLG1-like domain-containing protein</fullName>
    </recommendedName>
</protein>
<accession>A0AA89ATM3</accession>
<dbReference type="PANTHER" id="PTHR31533">
    <property type="entry name" value="GPI-ANCHORED PROTEIN LLG1-RELATED-RELATED"/>
    <property type="match status" value="1"/>
</dbReference>
<name>A0AA89ATM3_9ASTE</name>
<dbReference type="AlphaFoldDB" id="A0AA89ATM3"/>
<organism evidence="4 5">
    <name type="scientific">Escallonia herrerae</name>
    <dbReference type="NCBI Taxonomy" id="1293975"/>
    <lineage>
        <taxon>Eukaryota</taxon>
        <taxon>Viridiplantae</taxon>
        <taxon>Streptophyta</taxon>
        <taxon>Embryophyta</taxon>
        <taxon>Tracheophyta</taxon>
        <taxon>Spermatophyta</taxon>
        <taxon>Magnoliopsida</taxon>
        <taxon>eudicotyledons</taxon>
        <taxon>Gunneridae</taxon>
        <taxon>Pentapetalae</taxon>
        <taxon>asterids</taxon>
        <taxon>campanulids</taxon>
        <taxon>Escalloniales</taxon>
        <taxon>Escalloniaceae</taxon>
        <taxon>Escallonia</taxon>
    </lineage>
</organism>
<keyword evidence="5" id="KW-1185">Reference proteome</keyword>
<comment type="caution">
    <text evidence="4">The sequence shown here is derived from an EMBL/GenBank/DDBJ whole genome shotgun (WGS) entry which is preliminary data.</text>
</comment>